<feature type="coiled-coil region" evidence="6">
    <location>
        <begin position="767"/>
        <end position="963"/>
    </location>
</feature>
<sequence length="1179" mass="136092">MLLSKLEIKGFKSFGDRMVIHFDKGITGVVGPNGCGKSNVVDAIRWVLGEQKSRMLRSDKMENVIFNGTKNRKPTNMAEVSLTFENTKNLLPTEYTHVTITRRYYRSGESEYLLNGVACRLKDITNLFMDTGINSNSYAIIELKMIDELLNDKNNSRRELFEEAAGISKFKTRKKETLRKLEDTDADLERVEDVLFEIDKNLKSLEKQAKQTAKYFEIKKEYKEASINLAKRSVGKLTDALIGLHQKIQEEQDRKMGINTKIAQKEAQLEENKAELINKEKLLASRQKTLNEHVNKIRQFESDKKIKNERLRFLEDRAQKLREQIDADRKSNDRAGFSIRSLEQEKESAEKILNEKEIIVEELRAAYESQKTEQAHIQEKQKTLSRDYSVKKDRLYQLTKELEIKQIQLSTLKQELEKTASDDSSQVSNLAEFEDKMLLLKEELDAKTQDLAALKAKEEDQLNKIEEANRIIEMIREEVTQNSRKLDAKQNEFNLTKSLVENLEGFPEAIKFLKKSPNWAKDTPLLSDILTTEEKYRVTIENYLENYMNYYVVETEAQAIAAVNLLSDAARGKANFFVLEHFNSFHPTQTKLFPNALPATEIIEYDEKYAKLIGFILDDVYIVRGEYQDFPKDQSAIFITESGKFTKRKFSISGGSVGLFEGKRIGRAKNLEKLEKEIKELNKKVSSTRSNLDEKLSDLLKLKEVSFKSSIEKLQQEISEINQEYVSVRTKKEQLSELLSSNANKREDILDRIETLQFSLETITPELEEVKIAFEQLELELEEVNVRLQSESEMLSQKSAAFNQENILFHQQMNRVNSLEQEIEFKQTAFESSKERIEKSQQELGGIDQEIKTLLENKEIKDDELIELYAEKESIEKGVNEAEKDYYACRGEIDETDKQIRELQKSKESLDTLIQEMQHSMNEVKLKLASMKERLSVEFEIDLDQLMEENPELDQDYLELSESDIREIVSRAKERLEKIGPINPMAMEAYDEIKQRHSFIQTQKEDLIKAKNSLMETIDEIDQVAKDTFLEAFGKIKENFVKVFRSLFTAEDDCDLKLVDPENPLESPIEIMAKPKGKRPLTINQLSGGEKTLTATSLLFAIYLLKPAPFCIFDEVDAPLDDANIDKFNNIIQTFSKDSQFIIVTHNKRTMASTDIIYGITMIEAGVSRVVPVDLRELA</sequence>
<evidence type="ECO:0000256" key="6">
    <source>
        <dbReference type="HAMAP-Rule" id="MF_01894"/>
    </source>
</evidence>
<dbReference type="Gene3D" id="1.20.1060.20">
    <property type="match status" value="1"/>
</dbReference>
<dbReference type="Gene3D" id="3.40.50.300">
    <property type="entry name" value="P-loop containing nucleotide triphosphate hydrolases"/>
    <property type="match status" value="2"/>
</dbReference>
<dbReference type="InterPro" id="IPR010935">
    <property type="entry name" value="SMC_hinge"/>
</dbReference>
<dbReference type="PIRSF" id="PIRSF005719">
    <property type="entry name" value="SMC"/>
    <property type="match status" value="1"/>
</dbReference>
<evidence type="ECO:0000259" key="7">
    <source>
        <dbReference type="SMART" id="SM00968"/>
    </source>
</evidence>
<dbReference type="InterPro" id="IPR011890">
    <property type="entry name" value="SMC_prok"/>
</dbReference>
<dbReference type="OrthoDB" id="9808768at2"/>
<dbReference type="InterPro" id="IPR027417">
    <property type="entry name" value="P-loop_NTPase"/>
</dbReference>
<keyword evidence="3 6" id="KW-0067">ATP-binding</keyword>
<feature type="coiled-coil region" evidence="6">
    <location>
        <begin position="174"/>
        <end position="208"/>
    </location>
</feature>
<evidence type="ECO:0000256" key="3">
    <source>
        <dbReference type="ARBA" id="ARBA00022840"/>
    </source>
</evidence>
<dbReference type="GO" id="GO:0007059">
    <property type="term" value="P:chromosome segregation"/>
    <property type="evidence" value="ECO:0007669"/>
    <property type="project" value="UniProtKB-UniRule"/>
</dbReference>
<organism evidence="8 9">
    <name type="scientific">Cecembia calidifontis</name>
    <dbReference type="NCBI Taxonomy" id="1187080"/>
    <lineage>
        <taxon>Bacteria</taxon>
        <taxon>Pseudomonadati</taxon>
        <taxon>Bacteroidota</taxon>
        <taxon>Cytophagia</taxon>
        <taxon>Cytophagales</taxon>
        <taxon>Cyclobacteriaceae</taxon>
        <taxon>Cecembia</taxon>
    </lineage>
</organism>
<dbReference type="GO" id="GO:0030261">
    <property type="term" value="P:chromosome condensation"/>
    <property type="evidence" value="ECO:0007669"/>
    <property type="project" value="InterPro"/>
</dbReference>
<dbReference type="AlphaFoldDB" id="A0A4Q7PB25"/>
<comment type="caution">
    <text evidence="8">The sequence shown here is derived from an EMBL/GenBank/DDBJ whole genome shotgun (WGS) entry which is preliminary data.</text>
</comment>
<keyword evidence="5 6" id="KW-0238">DNA-binding</keyword>
<dbReference type="GO" id="GO:0007062">
    <property type="term" value="P:sister chromatid cohesion"/>
    <property type="evidence" value="ECO:0007669"/>
    <property type="project" value="InterPro"/>
</dbReference>
<dbReference type="EMBL" id="SGXG01000001">
    <property type="protein sequence ID" value="RZS97444.1"/>
    <property type="molecule type" value="Genomic_DNA"/>
</dbReference>
<dbReference type="GO" id="GO:0005737">
    <property type="term" value="C:cytoplasm"/>
    <property type="evidence" value="ECO:0007669"/>
    <property type="project" value="UniProtKB-SubCell"/>
</dbReference>
<dbReference type="HAMAP" id="MF_01894">
    <property type="entry name" value="Smc_prok"/>
    <property type="match status" value="1"/>
</dbReference>
<accession>A0A4Q7PB25</accession>
<dbReference type="GO" id="GO:0006260">
    <property type="term" value="P:DNA replication"/>
    <property type="evidence" value="ECO:0007669"/>
    <property type="project" value="UniProtKB-UniRule"/>
</dbReference>
<dbReference type="RefSeq" id="WP_130276332.1">
    <property type="nucleotide sequence ID" value="NZ_SGXG01000001.1"/>
</dbReference>
<dbReference type="InterPro" id="IPR003395">
    <property type="entry name" value="RecF/RecN/SMC_N"/>
</dbReference>
<keyword evidence="9" id="KW-1185">Reference proteome</keyword>
<feature type="coiled-coil region" evidence="6">
    <location>
        <begin position="664"/>
        <end position="738"/>
    </location>
</feature>
<comment type="subcellular location">
    <subcellularLocation>
        <location evidence="6">Cytoplasm</location>
    </subcellularLocation>
</comment>
<evidence type="ECO:0000256" key="2">
    <source>
        <dbReference type="ARBA" id="ARBA00022741"/>
    </source>
</evidence>
<dbReference type="InterPro" id="IPR024704">
    <property type="entry name" value="SMC"/>
</dbReference>
<keyword evidence="1 6" id="KW-0963">Cytoplasm</keyword>
<evidence type="ECO:0000256" key="4">
    <source>
        <dbReference type="ARBA" id="ARBA00023054"/>
    </source>
</evidence>
<comment type="domain">
    <text evidence="6">Contains large globular domains required for ATP hydrolysis at each terminus and a third globular domain forming a flexible hinge near the middle of the molecule. These domains are separated by coiled-coil structures.</text>
</comment>
<dbReference type="GO" id="GO:0005694">
    <property type="term" value="C:chromosome"/>
    <property type="evidence" value="ECO:0007669"/>
    <property type="project" value="InterPro"/>
</dbReference>
<protein>
    <recommendedName>
        <fullName evidence="6">Chromosome partition protein Smc</fullName>
    </recommendedName>
</protein>
<dbReference type="Pfam" id="PF06470">
    <property type="entry name" value="SMC_hinge"/>
    <property type="match status" value="1"/>
</dbReference>
<dbReference type="SMART" id="SM00968">
    <property type="entry name" value="SMC_hinge"/>
    <property type="match status" value="1"/>
</dbReference>
<comment type="similarity">
    <text evidence="6">Belongs to the SMC family.</text>
</comment>
<dbReference type="GO" id="GO:0016887">
    <property type="term" value="F:ATP hydrolysis activity"/>
    <property type="evidence" value="ECO:0007669"/>
    <property type="project" value="InterPro"/>
</dbReference>
<keyword evidence="4 6" id="KW-0175">Coiled coil</keyword>
<feature type="coiled-coil region" evidence="6">
    <location>
        <begin position="248"/>
        <end position="492"/>
    </location>
</feature>
<dbReference type="NCBIfam" id="TIGR02168">
    <property type="entry name" value="SMC_prok_B"/>
    <property type="match status" value="1"/>
</dbReference>
<gene>
    <name evidence="6" type="primary">smc</name>
    <name evidence="8" type="ORF">BC751_3051</name>
</gene>
<evidence type="ECO:0000313" key="9">
    <source>
        <dbReference type="Proteomes" id="UP000292209"/>
    </source>
</evidence>
<dbReference type="Pfam" id="PF02463">
    <property type="entry name" value="SMC_N"/>
    <property type="match status" value="1"/>
</dbReference>
<feature type="domain" description="SMC hinge" evidence="7">
    <location>
        <begin position="520"/>
        <end position="628"/>
    </location>
</feature>
<dbReference type="SUPFAM" id="SSF75553">
    <property type="entry name" value="Smc hinge domain"/>
    <property type="match status" value="1"/>
</dbReference>
<keyword evidence="2 6" id="KW-0547">Nucleotide-binding</keyword>
<proteinExistence type="inferred from homology"/>
<dbReference type="InterPro" id="IPR036277">
    <property type="entry name" value="SMC_hinge_sf"/>
</dbReference>
<dbReference type="Proteomes" id="UP000292209">
    <property type="component" value="Unassembled WGS sequence"/>
</dbReference>
<name>A0A4Q7PB25_9BACT</name>
<dbReference type="PANTHER" id="PTHR43977">
    <property type="entry name" value="STRUCTURAL MAINTENANCE OF CHROMOSOMES PROTEIN 3"/>
    <property type="match status" value="1"/>
</dbReference>
<reference evidence="8 9" key="1">
    <citation type="submission" date="2019-02" db="EMBL/GenBank/DDBJ databases">
        <title>Genomic Encyclopedia of Archaeal and Bacterial Type Strains, Phase II (KMG-II): from individual species to whole genera.</title>
        <authorList>
            <person name="Goeker M."/>
        </authorList>
    </citation>
    <scope>NUCLEOTIDE SEQUENCE [LARGE SCALE GENOMIC DNA]</scope>
    <source>
        <strain evidence="8 9">DSM 21411</strain>
    </source>
</reference>
<feature type="binding site" evidence="6">
    <location>
        <begin position="32"/>
        <end position="39"/>
    </location>
    <ligand>
        <name>ATP</name>
        <dbReference type="ChEBI" id="CHEBI:30616"/>
    </ligand>
</feature>
<dbReference type="Gene3D" id="3.30.70.1620">
    <property type="match status" value="1"/>
</dbReference>
<dbReference type="SUPFAM" id="SSF52540">
    <property type="entry name" value="P-loop containing nucleoside triphosphate hydrolases"/>
    <property type="match status" value="1"/>
</dbReference>
<dbReference type="GO" id="GO:0005524">
    <property type="term" value="F:ATP binding"/>
    <property type="evidence" value="ECO:0007669"/>
    <property type="project" value="UniProtKB-UniRule"/>
</dbReference>
<dbReference type="GO" id="GO:0003677">
    <property type="term" value="F:DNA binding"/>
    <property type="evidence" value="ECO:0007669"/>
    <property type="project" value="UniProtKB-UniRule"/>
</dbReference>
<evidence type="ECO:0000313" key="8">
    <source>
        <dbReference type="EMBL" id="RZS97444.1"/>
    </source>
</evidence>
<comment type="subunit">
    <text evidence="6">Homodimer.</text>
</comment>
<evidence type="ECO:0000256" key="5">
    <source>
        <dbReference type="ARBA" id="ARBA00023125"/>
    </source>
</evidence>
<comment type="function">
    <text evidence="6">Required for chromosome condensation and partitioning.</text>
</comment>
<evidence type="ECO:0000256" key="1">
    <source>
        <dbReference type="ARBA" id="ARBA00022490"/>
    </source>
</evidence>